<feature type="non-terminal residue" evidence="2">
    <location>
        <position position="1"/>
    </location>
</feature>
<organism evidence="2 3">
    <name type="scientific">Meganyctiphanes norvegica</name>
    <name type="common">Northern krill</name>
    <name type="synonym">Thysanopoda norvegica</name>
    <dbReference type="NCBI Taxonomy" id="48144"/>
    <lineage>
        <taxon>Eukaryota</taxon>
        <taxon>Metazoa</taxon>
        <taxon>Ecdysozoa</taxon>
        <taxon>Arthropoda</taxon>
        <taxon>Crustacea</taxon>
        <taxon>Multicrustacea</taxon>
        <taxon>Malacostraca</taxon>
        <taxon>Eumalacostraca</taxon>
        <taxon>Eucarida</taxon>
        <taxon>Euphausiacea</taxon>
        <taxon>Euphausiidae</taxon>
        <taxon>Meganyctiphanes</taxon>
    </lineage>
</organism>
<dbReference type="Proteomes" id="UP001497623">
    <property type="component" value="Unassembled WGS sequence"/>
</dbReference>
<sequence length="185" mass="20749">AVYKQSTYNKAYKEGMEVNCKYVRRKQLSQYLSQETLDKYKPKHNDEGLPKALSQKRKSDAGQIDLESNGSESSKKMKTVSESENTLQSPQNGEESNMSMEESSNSNLPERISTITELNGTQAQHRECLLPESSPSPQPKPTTPLQPPSPPPHLRRSQLQPSRIILQGKRQASTPNVGKTEVVKR</sequence>
<feature type="compositionally biased region" description="Basic and acidic residues" evidence="1">
    <location>
        <begin position="36"/>
        <end position="49"/>
    </location>
</feature>
<feature type="region of interest" description="Disordered" evidence="1">
    <location>
        <begin position="34"/>
        <end position="185"/>
    </location>
</feature>
<gene>
    <name evidence="2" type="ORF">MNOR_LOCUS4554</name>
</gene>
<feature type="compositionally biased region" description="Pro residues" evidence="1">
    <location>
        <begin position="134"/>
        <end position="152"/>
    </location>
</feature>
<proteinExistence type="predicted"/>
<name>A0AAV2PTK7_MEGNR</name>
<evidence type="ECO:0000256" key="1">
    <source>
        <dbReference type="SAM" id="MobiDB-lite"/>
    </source>
</evidence>
<protein>
    <submittedName>
        <fullName evidence="2">Uncharacterized protein</fullName>
    </submittedName>
</protein>
<reference evidence="2 3" key="1">
    <citation type="submission" date="2024-05" db="EMBL/GenBank/DDBJ databases">
        <authorList>
            <person name="Wallberg A."/>
        </authorList>
    </citation>
    <scope>NUCLEOTIDE SEQUENCE [LARGE SCALE GENOMIC DNA]</scope>
</reference>
<dbReference type="EMBL" id="CAXKWB010001673">
    <property type="protein sequence ID" value="CAL4065096.1"/>
    <property type="molecule type" value="Genomic_DNA"/>
</dbReference>
<feature type="compositionally biased region" description="Polar residues" evidence="1">
    <location>
        <begin position="113"/>
        <end position="123"/>
    </location>
</feature>
<feature type="compositionally biased region" description="Low complexity" evidence="1">
    <location>
        <begin position="94"/>
        <end position="107"/>
    </location>
</feature>
<dbReference type="AlphaFoldDB" id="A0AAV2PTK7"/>
<evidence type="ECO:0000313" key="3">
    <source>
        <dbReference type="Proteomes" id="UP001497623"/>
    </source>
</evidence>
<accession>A0AAV2PTK7</accession>
<feature type="compositionally biased region" description="Polar residues" evidence="1">
    <location>
        <begin position="82"/>
        <end position="93"/>
    </location>
</feature>
<comment type="caution">
    <text evidence="2">The sequence shown here is derived from an EMBL/GenBank/DDBJ whole genome shotgun (WGS) entry which is preliminary data.</text>
</comment>
<keyword evidence="3" id="KW-1185">Reference proteome</keyword>
<evidence type="ECO:0000313" key="2">
    <source>
        <dbReference type="EMBL" id="CAL4065096.1"/>
    </source>
</evidence>